<comment type="caution">
    <text evidence="7">The sequence shown here is derived from an EMBL/GenBank/DDBJ whole genome shotgun (WGS) entry which is preliminary data.</text>
</comment>
<dbReference type="Gene3D" id="2.40.50.100">
    <property type="match status" value="1"/>
</dbReference>
<gene>
    <name evidence="7" type="ORF">SPARVUS_LOCUS13595847</name>
</gene>
<organism evidence="7 8">
    <name type="scientific">Staurois parvus</name>
    <dbReference type="NCBI Taxonomy" id="386267"/>
    <lineage>
        <taxon>Eukaryota</taxon>
        <taxon>Metazoa</taxon>
        <taxon>Chordata</taxon>
        <taxon>Craniata</taxon>
        <taxon>Vertebrata</taxon>
        <taxon>Euteleostomi</taxon>
        <taxon>Amphibia</taxon>
        <taxon>Batrachia</taxon>
        <taxon>Anura</taxon>
        <taxon>Neobatrachia</taxon>
        <taxon>Ranoidea</taxon>
        <taxon>Ranidae</taxon>
        <taxon>Staurois</taxon>
    </lineage>
</organism>
<dbReference type="Pfam" id="PF21385">
    <property type="entry name" value="ACCA_BT"/>
    <property type="match status" value="1"/>
</dbReference>
<comment type="subcellular location">
    <subcellularLocation>
        <location evidence="1">Cytoplasm</location>
    </subcellularLocation>
</comment>
<evidence type="ECO:0000259" key="6">
    <source>
        <dbReference type="PROSITE" id="PS50968"/>
    </source>
</evidence>
<proteinExistence type="predicted"/>
<dbReference type="InterPro" id="IPR049076">
    <property type="entry name" value="ACCA"/>
</dbReference>
<dbReference type="InterPro" id="IPR001882">
    <property type="entry name" value="Biotin_BS"/>
</dbReference>
<name>A0ABN9G7N1_9NEOB</name>
<dbReference type="PANTHER" id="PTHR45728">
    <property type="entry name" value="ACETYL-COA CARBOXYLASE, ISOFORM A"/>
    <property type="match status" value="1"/>
</dbReference>
<keyword evidence="4" id="KW-0007">Acetylation</keyword>
<dbReference type="PROSITE" id="PS00188">
    <property type="entry name" value="BIOTIN"/>
    <property type="match status" value="1"/>
</dbReference>
<evidence type="ECO:0000256" key="2">
    <source>
        <dbReference type="ARBA" id="ARBA00022490"/>
    </source>
</evidence>
<evidence type="ECO:0000256" key="4">
    <source>
        <dbReference type="ARBA" id="ARBA00022990"/>
    </source>
</evidence>
<dbReference type="EMBL" id="CATNWA010018119">
    <property type="protein sequence ID" value="CAI9605398.1"/>
    <property type="molecule type" value="Genomic_DNA"/>
</dbReference>
<dbReference type="PANTHER" id="PTHR45728:SF5">
    <property type="entry name" value="ACETYL-COA CARBOXYLASE 1"/>
    <property type="match status" value="1"/>
</dbReference>
<dbReference type="Pfam" id="PF00364">
    <property type="entry name" value="Biotin_lipoyl"/>
    <property type="match status" value="1"/>
</dbReference>
<evidence type="ECO:0000256" key="3">
    <source>
        <dbReference type="ARBA" id="ARBA00022553"/>
    </source>
</evidence>
<dbReference type="InterPro" id="IPR000089">
    <property type="entry name" value="Biotin_lipoyl"/>
</dbReference>
<dbReference type="CDD" id="cd06850">
    <property type="entry name" value="biotinyl_domain"/>
    <property type="match status" value="1"/>
</dbReference>
<evidence type="ECO:0000256" key="5">
    <source>
        <dbReference type="ARBA" id="ARBA00023267"/>
    </source>
</evidence>
<dbReference type="PROSITE" id="PS50968">
    <property type="entry name" value="BIOTINYL_LIPOYL"/>
    <property type="match status" value="1"/>
</dbReference>
<evidence type="ECO:0000313" key="7">
    <source>
        <dbReference type="EMBL" id="CAI9605398.1"/>
    </source>
</evidence>
<evidence type="ECO:0000313" key="8">
    <source>
        <dbReference type="Proteomes" id="UP001162483"/>
    </source>
</evidence>
<dbReference type="Proteomes" id="UP001162483">
    <property type="component" value="Unassembled WGS sequence"/>
</dbReference>
<dbReference type="SUPFAM" id="SSF51230">
    <property type="entry name" value="Single hybrid motif"/>
    <property type="match status" value="1"/>
</dbReference>
<dbReference type="InterPro" id="IPR049074">
    <property type="entry name" value="ACCA_BT"/>
</dbReference>
<evidence type="ECO:0000256" key="1">
    <source>
        <dbReference type="ARBA" id="ARBA00004496"/>
    </source>
</evidence>
<keyword evidence="3" id="KW-0597">Phosphoprotein</keyword>
<feature type="domain" description="Lipoyl-binding" evidence="6">
    <location>
        <begin position="117"/>
        <end position="165"/>
    </location>
</feature>
<keyword evidence="2" id="KW-0963">Cytoplasm</keyword>
<sequence length="165" mass="18407">MLGVVCGALHVADMSLRNSVSNFLHSLERGQVLPAHTLLNTVDVELIYEGEKYVLKVTRQSPNSYVVIMNHSYVEVDVHRLSDGGLLLSYDGSSYTTYIKEEIDRYRITIGNKTCVFEKENDPSILRSPSAGKLIQYVVEDGGHVFAGQCYAEIEVMKMVMTLTA</sequence>
<feature type="non-terminal residue" evidence="7">
    <location>
        <position position="165"/>
    </location>
</feature>
<dbReference type="InterPro" id="IPR011053">
    <property type="entry name" value="Single_hybrid_motif"/>
</dbReference>
<keyword evidence="5" id="KW-0092">Biotin</keyword>
<protein>
    <recommendedName>
        <fullName evidence="6">Lipoyl-binding domain-containing protein</fullName>
    </recommendedName>
</protein>
<reference evidence="7" key="1">
    <citation type="submission" date="2023-05" db="EMBL/GenBank/DDBJ databases">
        <authorList>
            <person name="Stuckert A."/>
        </authorList>
    </citation>
    <scope>NUCLEOTIDE SEQUENCE</scope>
</reference>
<accession>A0ABN9G7N1</accession>
<keyword evidence="8" id="KW-1185">Reference proteome</keyword>